<proteinExistence type="inferred from homology"/>
<feature type="compositionally biased region" description="Basic residues" evidence="9">
    <location>
        <begin position="177"/>
        <end position="186"/>
    </location>
</feature>
<evidence type="ECO:0000259" key="10">
    <source>
        <dbReference type="SMART" id="SM01083"/>
    </source>
</evidence>
<evidence type="ECO:0000256" key="9">
    <source>
        <dbReference type="SAM" id="MobiDB-lite"/>
    </source>
</evidence>
<feature type="compositionally biased region" description="Basic and acidic residues" evidence="9">
    <location>
        <begin position="201"/>
        <end position="220"/>
    </location>
</feature>
<keyword evidence="7" id="KW-0539">Nucleus</keyword>
<evidence type="ECO:0000313" key="11">
    <source>
        <dbReference type="EMBL" id="OKL63527.1"/>
    </source>
</evidence>
<dbReference type="OrthoDB" id="21123at2759"/>
<evidence type="ECO:0000256" key="8">
    <source>
        <dbReference type="SAM" id="Coils"/>
    </source>
</evidence>
<dbReference type="GO" id="GO:0005684">
    <property type="term" value="C:U2-type spliceosomal complex"/>
    <property type="evidence" value="ECO:0007669"/>
    <property type="project" value="EnsemblFungi"/>
</dbReference>
<feature type="compositionally biased region" description="Basic and acidic residues" evidence="9">
    <location>
        <begin position="358"/>
        <end position="382"/>
    </location>
</feature>
<feature type="region of interest" description="Disordered" evidence="9">
    <location>
        <begin position="152"/>
        <end position="382"/>
    </location>
</feature>
<comment type="similarity">
    <text evidence="2">Belongs to the CWC25 family.</text>
</comment>
<evidence type="ECO:0000256" key="1">
    <source>
        <dbReference type="ARBA" id="ARBA00004123"/>
    </source>
</evidence>
<feature type="compositionally biased region" description="Basic and acidic residues" evidence="9">
    <location>
        <begin position="314"/>
        <end position="347"/>
    </location>
</feature>
<dbReference type="InterPro" id="IPR019339">
    <property type="entry name" value="CIR_N_dom"/>
</dbReference>
<keyword evidence="6" id="KW-0508">mRNA splicing</keyword>
<evidence type="ECO:0000256" key="4">
    <source>
        <dbReference type="ARBA" id="ARBA00022728"/>
    </source>
</evidence>
<dbReference type="AlphaFoldDB" id="A0A1Q5QC47"/>
<comment type="subcellular location">
    <subcellularLocation>
        <location evidence="1">Nucleus</location>
    </subcellularLocation>
</comment>
<comment type="caution">
    <text evidence="11">The sequence shown here is derived from an EMBL/GenBank/DDBJ whole genome shotgun (WGS) entry which is preliminary data.</text>
</comment>
<dbReference type="Pfam" id="PF12542">
    <property type="entry name" value="CWC25"/>
    <property type="match status" value="1"/>
</dbReference>
<feature type="coiled-coil region" evidence="8">
    <location>
        <begin position="29"/>
        <end position="56"/>
    </location>
</feature>
<dbReference type="PANTHER" id="PTHR16196:SF0">
    <property type="entry name" value="PRE-MRNA-SPLICING FACTOR CWC25 HOMOLOG"/>
    <property type="match status" value="1"/>
</dbReference>
<keyword evidence="4" id="KW-0747">Spliceosome</keyword>
<keyword evidence="5 8" id="KW-0175">Coiled coil</keyword>
<dbReference type="PANTHER" id="PTHR16196">
    <property type="entry name" value="CELL CYCLE CONTROL PROTEIN CWF25"/>
    <property type="match status" value="1"/>
</dbReference>
<dbReference type="InterPro" id="IPR051376">
    <property type="entry name" value="CWC25_splicing_factor"/>
</dbReference>
<gene>
    <name evidence="11" type="ORF">UA08_01947</name>
</gene>
<dbReference type="STRING" id="1441469.A0A1Q5QC47"/>
<dbReference type="GO" id="GO:0000398">
    <property type="term" value="P:mRNA splicing, via spliceosome"/>
    <property type="evidence" value="ECO:0007669"/>
    <property type="project" value="TreeGrafter"/>
</dbReference>
<accession>A0A1Q5QC47</accession>
<evidence type="ECO:0000256" key="6">
    <source>
        <dbReference type="ARBA" id="ARBA00023187"/>
    </source>
</evidence>
<feature type="compositionally biased region" description="Basic and acidic residues" evidence="9">
    <location>
        <begin position="262"/>
        <end position="271"/>
    </location>
</feature>
<dbReference type="SMART" id="SM01083">
    <property type="entry name" value="Cir_N"/>
    <property type="match status" value="1"/>
</dbReference>
<dbReference type="GeneID" id="31001702"/>
<evidence type="ECO:0000256" key="5">
    <source>
        <dbReference type="ARBA" id="ARBA00023054"/>
    </source>
</evidence>
<dbReference type="RefSeq" id="XP_020123648.1">
    <property type="nucleotide sequence ID" value="XM_020261667.1"/>
</dbReference>
<feature type="domain" description="CBF1-interacting co-repressor CIR N-terminal" evidence="10">
    <location>
        <begin position="10"/>
        <end position="46"/>
    </location>
</feature>
<evidence type="ECO:0000256" key="2">
    <source>
        <dbReference type="ARBA" id="ARBA00006695"/>
    </source>
</evidence>
<reference evidence="11 12" key="1">
    <citation type="submission" date="2015-06" db="EMBL/GenBank/DDBJ databases">
        <title>Talaromyces atroroseus IBT 11181 draft genome.</title>
        <authorList>
            <person name="Rasmussen K.B."/>
            <person name="Rasmussen S."/>
            <person name="Petersen B."/>
            <person name="Sicheritz-Ponten T."/>
            <person name="Mortensen U.H."/>
            <person name="Thrane U."/>
        </authorList>
    </citation>
    <scope>NUCLEOTIDE SEQUENCE [LARGE SCALE GENOMIC DNA]</scope>
    <source>
        <strain evidence="11 12">IBT 11181</strain>
    </source>
</reference>
<dbReference type="Pfam" id="PF10197">
    <property type="entry name" value="Cir_N"/>
    <property type="match status" value="1"/>
</dbReference>
<keyword evidence="12" id="KW-1185">Reference proteome</keyword>
<name>A0A1Q5QC47_TALAT</name>
<protein>
    <recommendedName>
        <fullName evidence="10">CBF1-interacting co-repressor CIR N-terminal domain-containing protein</fullName>
    </recommendedName>
</protein>
<evidence type="ECO:0000256" key="7">
    <source>
        <dbReference type="ARBA" id="ARBA00023242"/>
    </source>
</evidence>
<dbReference type="EMBL" id="LFMY01000002">
    <property type="protein sequence ID" value="OKL63527.1"/>
    <property type="molecule type" value="Genomic_DNA"/>
</dbReference>
<keyword evidence="3" id="KW-0507">mRNA processing</keyword>
<evidence type="ECO:0000256" key="3">
    <source>
        <dbReference type="ARBA" id="ARBA00022664"/>
    </source>
</evidence>
<dbReference type="InterPro" id="IPR022209">
    <property type="entry name" value="CWC25"/>
</dbReference>
<organism evidence="11 12">
    <name type="scientific">Talaromyces atroroseus</name>
    <dbReference type="NCBI Taxonomy" id="1441469"/>
    <lineage>
        <taxon>Eukaryota</taxon>
        <taxon>Fungi</taxon>
        <taxon>Dikarya</taxon>
        <taxon>Ascomycota</taxon>
        <taxon>Pezizomycotina</taxon>
        <taxon>Eurotiomycetes</taxon>
        <taxon>Eurotiomycetidae</taxon>
        <taxon>Eurotiales</taxon>
        <taxon>Trichocomaceae</taxon>
        <taxon>Talaromyces</taxon>
        <taxon>Talaromyces sect. Trachyspermi</taxon>
    </lineage>
</organism>
<dbReference type="GO" id="GO:0000974">
    <property type="term" value="C:Prp19 complex"/>
    <property type="evidence" value="ECO:0007669"/>
    <property type="project" value="EnsemblFungi"/>
</dbReference>
<evidence type="ECO:0000313" key="12">
    <source>
        <dbReference type="Proteomes" id="UP000214365"/>
    </source>
</evidence>
<feature type="compositionally biased region" description="Polar residues" evidence="9">
    <location>
        <begin position="285"/>
        <end position="294"/>
    </location>
</feature>
<dbReference type="Proteomes" id="UP000214365">
    <property type="component" value="Unassembled WGS sequence"/>
</dbReference>
<sequence>MGGDLNLKKSWNPVLQKNQEKTWLAEKKALEERKRIDQMMRERQEERQMLEIQQLQEAAGGKKRANRVDWMYAGPSNGQLGTTEEMEGYLLGKRRIDGLIKGSDNQKLEKSANEESFMALQNANTARDTAAKIREDPMLAIKKQEQAAYEAVMNDPVRRRQLMQAAGKENGSSEKERRHHRHRHRHRDDEDKRSRHRSRRHDYDDDNDRKHRRRRDDSISRSRSPVRHSRSQRSPSSSRHTSRRDHRERSYSPQPHRRDRSPRRDRDDRRQTWHHNSRPAPPSYRDTQAPSKSNNDAERAAKLAAMQQNANDLDSMRAERLAAADAREQAEREADELARARTSKEGGKGAFLSNINKRAGELDLSERLQRGRRNVEKEQEAY</sequence>